<gene>
    <name evidence="4" type="ORF">LAH08_03022</name>
</gene>
<evidence type="ECO:0000256" key="2">
    <source>
        <dbReference type="ARBA" id="ARBA00022679"/>
    </source>
</evidence>
<dbReference type="EMBL" id="PYAA01000017">
    <property type="protein sequence ID" value="RAO00769.1"/>
    <property type="molecule type" value="Genomic_DNA"/>
</dbReference>
<dbReference type="Gene3D" id="3.40.50.150">
    <property type="entry name" value="Vaccinia Virus protein VP39"/>
    <property type="match status" value="1"/>
</dbReference>
<dbReference type="RefSeq" id="WP_112584315.1">
    <property type="nucleotide sequence ID" value="NZ_PYAA01000017.1"/>
</dbReference>
<dbReference type="CDD" id="cd02440">
    <property type="entry name" value="AdoMet_MTases"/>
    <property type="match status" value="1"/>
</dbReference>
<dbReference type="SUPFAM" id="SSF53335">
    <property type="entry name" value="S-adenosyl-L-methionine-dependent methyltransferases"/>
    <property type="match status" value="1"/>
</dbReference>
<keyword evidence="1" id="KW-0489">Methyltransferase</keyword>
<name>A0A328N240_9ACTN</name>
<dbReference type="GO" id="GO:0032259">
    <property type="term" value="P:methylation"/>
    <property type="evidence" value="ECO:0007669"/>
    <property type="project" value="UniProtKB-KW"/>
</dbReference>
<dbReference type="PANTHER" id="PTHR43464">
    <property type="entry name" value="METHYLTRANSFERASE"/>
    <property type="match status" value="1"/>
</dbReference>
<evidence type="ECO:0000256" key="1">
    <source>
        <dbReference type="ARBA" id="ARBA00022603"/>
    </source>
</evidence>
<proteinExistence type="predicted"/>
<sequence length="256" mass="27902">MTTTHSGQLRPARLRDLLDPIIRQELDRLDIQPGQRVLEIGAGGGEITAYLARLVGPHGKVTAVDKDATYLNPTRVIDVYQRDLNGDDLPGEPDSFDVVVARWLHGALPHPAEALEQMIARLRPGGWLVLADVTDTPPRVFWATDDDTRLIHTVMRRVYRTIAGLDGAGTWTADTPALLVVNGMAQVCAHSSTETWTGGGPGCRLLADGVDHLRPVLTTPEVTDADLDRFVTLMADPNVLLGSYERRAVHARKATA</sequence>
<comment type="caution">
    <text evidence="4">The sequence shown here is derived from an EMBL/GenBank/DDBJ whole genome shotgun (WGS) entry which is preliminary data.</text>
</comment>
<accession>A0A328N240</accession>
<dbReference type="PANTHER" id="PTHR43464:SF19">
    <property type="entry name" value="UBIQUINONE BIOSYNTHESIS O-METHYLTRANSFERASE, MITOCHONDRIAL"/>
    <property type="match status" value="1"/>
</dbReference>
<dbReference type="GO" id="GO:0008168">
    <property type="term" value="F:methyltransferase activity"/>
    <property type="evidence" value="ECO:0007669"/>
    <property type="project" value="UniProtKB-KW"/>
</dbReference>
<evidence type="ECO:0000313" key="4">
    <source>
        <dbReference type="EMBL" id="RAO00769.1"/>
    </source>
</evidence>
<dbReference type="Pfam" id="PF13489">
    <property type="entry name" value="Methyltransf_23"/>
    <property type="match status" value="1"/>
</dbReference>
<reference evidence="4 5" key="1">
    <citation type="submission" date="2018-03" db="EMBL/GenBank/DDBJ databases">
        <title>Defining the species Micromonospora saelicesensis and Micromonospora noduli under the framework of genomics.</title>
        <authorList>
            <person name="Riesco R."/>
            <person name="Trujillo M.E."/>
        </authorList>
    </citation>
    <scope>NUCLEOTIDE SEQUENCE [LARGE SCALE GENOMIC DNA]</scope>
    <source>
        <strain evidence="4 5">LAH08</strain>
    </source>
</reference>
<dbReference type="Proteomes" id="UP000248966">
    <property type="component" value="Unassembled WGS sequence"/>
</dbReference>
<dbReference type="AlphaFoldDB" id="A0A328N240"/>
<evidence type="ECO:0000256" key="3">
    <source>
        <dbReference type="ARBA" id="ARBA00022691"/>
    </source>
</evidence>
<protein>
    <submittedName>
        <fullName evidence="4">Protein-L-isoaspartate(D-aspartate) O-methyltran sferase</fullName>
    </submittedName>
</protein>
<dbReference type="InterPro" id="IPR029063">
    <property type="entry name" value="SAM-dependent_MTases_sf"/>
</dbReference>
<keyword evidence="3" id="KW-0949">S-adenosyl-L-methionine</keyword>
<organism evidence="4 5">
    <name type="scientific">Micromonospora noduli</name>
    <dbReference type="NCBI Taxonomy" id="709876"/>
    <lineage>
        <taxon>Bacteria</taxon>
        <taxon>Bacillati</taxon>
        <taxon>Actinomycetota</taxon>
        <taxon>Actinomycetes</taxon>
        <taxon>Micromonosporales</taxon>
        <taxon>Micromonosporaceae</taxon>
        <taxon>Micromonospora</taxon>
    </lineage>
</organism>
<evidence type="ECO:0000313" key="5">
    <source>
        <dbReference type="Proteomes" id="UP000248966"/>
    </source>
</evidence>
<keyword evidence="2" id="KW-0808">Transferase</keyword>